<dbReference type="GO" id="GO:0003676">
    <property type="term" value="F:nucleic acid binding"/>
    <property type="evidence" value="ECO:0007669"/>
    <property type="project" value="InterPro"/>
</dbReference>
<dbReference type="GO" id="GO:0043137">
    <property type="term" value="P:DNA replication, removal of RNA primer"/>
    <property type="evidence" value="ECO:0007669"/>
    <property type="project" value="TreeGrafter"/>
</dbReference>
<evidence type="ECO:0000256" key="1">
    <source>
        <dbReference type="ARBA" id="ARBA00005300"/>
    </source>
</evidence>
<sequence length="294" mass="32196">MNLSSSLSSCTFSFTGIKLVLSAIVTLSFKMTEAAAASQLEALIRRLNEAERRAKLLKIEVKSIRREISALQQNVPGIRNGIAGTSDLLINSTVILLDDTPNTTTVDAPLGPLLYRRAHENNEPEAGPSSSKKLKTVNFNKDDDYVVVYTDGACENNGKANAKAGIGVWFGDAHPLNVSEPVVGRPTNNTAEIQACVKALNVIREHGETKAKIFTDSEFTINCITKWMKNWKKNNWKTSSGGAVKNKEDLEVLDKAVQALVDVKWVHVRGHSGFRGNEEADRLAQQGASRYKKS</sequence>
<evidence type="ECO:0000259" key="3">
    <source>
        <dbReference type="PROSITE" id="PS50879"/>
    </source>
</evidence>
<feature type="domain" description="RNase H type-1" evidence="3">
    <location>
        <begin position="142"/>
        <end position="289"/>
    </location>
</feature>
<dbReference type="AlphaFoldDB" id="A0AAV8WF77"/>
<dbReference type="FunFam" id="3.30.420.10:FF:000097">
    <property type="entry name" value="Ribonuclease H1"/>
    <property type="match status" value="1"/>
</dbReference>
<dbReference type="PANTHER" id="PTHR10642:SF31">
    <property type="entry name" value="RIBONUCLEASE H1"/>
    <property type="match status" value="1"/>
</dbReference>
<dbReference type="PROSITE" id="PS50879">
    <property type="entry name" value="RNASE_H_1"/>
    <property type="match status" value="1"/>
</dbReference>
<dbReference type="SUPFAM" id="SSF53098">
    <property type="entry name" value="Ribonuclease H-like"/>
    <property type="match status" value="1"/>
</dbReference>
<name>A0AAV8WF77_9CUCU</name>
<dbReference type="EMBL" id="JANEYG010000002">
    <property type="protein sequence ID" value="KAJ8925002.1"/>
    <property type="molecule type" value="Genomic_DNA"/>
</dbReference>
<keyword evidence="5" id="KW-1185">Reference proteome</keyword>
<evidence type="ECO:0000256" key="2">
    <source>
        <dbReference type="SAM" id="Coils"/>
    </source>
</evidence>
<protein>
    <recommendedName>
        <fullName evidence="3">RNase H type-1 domain-containing protein</fullName>
    </recommendedName>
</protein>
<comment type="similarity">
    <text evidence="1">Belongs to the RNase H family.</text>
</comment>
<accession>A0AAV8WF77</accession>
<dbReference type="InterPro" id="IPR036397">
    <property type="entry name" value="RNaseH_sf"/>
</dbReference>
<dbReference type="CDD" id="cd09280">
    <property type="entry name" value="RNase_HI_eukaryote_like"/>
    <property type="match status" value="1"/>
</dbReference>
<feature type="coiled-coil region" evidence="2">
    <location>
        <begin position="33"/>
        <end position="74"/>
    </location>
</feature>
<dbReference type="PANTHER" id="PTHR10642">
    <property type="entry name" value="RIBONUCLEASE H1"/>
    <property type="match status" value="1"/>
</dbReference>
<dbReference type="InterPro" id="IPR050092">
    <property type="entry name" value="RNase_H"/>
</dbReference>
<dbReference type="InterPro" id="IPR012337">
    <property type="entry name" value="RNaseH-like_sf"/>
</dbReference>
<evidence type="ECO:0000313" key="4">
    <source>
        <dbReference type="EMBL" id="KAJ8925002.1"/>
    </source>
</evidence>
<dbReference type="GO" id="GO:0004523">
    <property type="term" value="F:RNA-DNA hybrid ribonuclease activity"/>
    <property type="evidence" value="ECO:0007669"/>
    <property type="project" value="InterPro"/>
</dbReference>
<dbReference type="InterPro" id="IPR002156">
    <property type="entry name" value="RNaseH_domain"/>
</dbReference>
<dbReference type="Proteomes" id="UP001159042">
    <property type="component" value="Unassembled WGS sequence"/>
</dbReference>
<keyword evidence="2" id="KW-0175">Coiled coil</keyword>
<dbReference type="Gene3D" id="3.30.420.10">
    <property type="entry name" value="Ribonuclease H-like superfamily/Ribonuclease H"/>
    <property type="match status" value="1"/>
</dbReference>
<organism evidence="4 5">
    <name type="scientific">Exocentrus adspersus</name>
    <dbReference type="NCBI Taxonomy" id="1586481"/>
    <lineage>
        <taxon>Eukaryota</taxon>
        <taxon>Metazoa</taxon>
        <taxon>Ecdysozoa</taxon>
        <taxon>Arthropoda</taxon>
        <taxon>Hexapoda</taxon>
        <taxon>Insecta</taxon>
        <taxon>Pterygota</taxon>
        <taxon>Neoptera</taxon>
        <taxon>Endopterygota</taxon>
        <taxon>Coleoptera</taxon>
        <taxon>Polyphaga</taxon>
        <taxon>Cucujiformia</taxon>
        <taxon>Chrysomeloidea</taxon>
        <taxon>Cerambycidae</taxon>
        <taxon>Lamiinae</taxon>
        <taxon>Acanthocinini</taxon>
        <taxon>Exocentrus</taxon>
    </lineage>
</organism>
<gene>
    <name evidence="4" type="ORF">NQ315_001167</name>
</gene>
<dbReference type="Pfam" id="PF00075">
    <property type="entry name" value="RNase_H"/>
    <property type="match status" value="1"/>
</dbReference>
<comment type="caution">
    <text evidence="4">The sequence shown here is derived from an EMBL/GenBank/DDBJ whole genome shotgun (WGS) entry which is preliminary data.</text>
</comment>
<reference evidence="4 5" key="1">
    <citation type="journal article" date="2023" name="Insect Mol. Biol.">
        <title>Genome sequencing provides insights into the evolution of gene families encoding plant cell wall-degrading enzymes in longhorned beetles.</title>
        <authorList>
            <person name="Shin N.R."/>
            <person name="Okamura Y."/>
            <person name="Kirsch R."/>
            <person name="Pauchet Y."/>
        </authorList>
    </citation>
    <scope>NUCLEOTIDE SEQUENCE [LARGE SCALE GENOMIC DNA]</scope>
    <source>
        <strain evidence="4">EAD_L_NR</strain>
    </source>
</reference>
<proteinExistence type="inferred from homology"/>
<evidence type="ECO:0000313" key="5">
    <source>
        <dbReference type="Proteomes" id="UP001159042"/>
    </source>
</evidence>